<sequence>MKTQSTQKMMFQKIFLNIGRVLLIWRSYLRYSNLNNTTLIRCSTCSVIHFSSTADTRASPRNFSCSGKRTVSQKKATDTDFHSFHMGEVLLMRFSVVDRSKTTKVTVNESRK</sequence>
<reference evidence="2" key="1">
    <citation type="submission" date="2022-11" db="UniProtKB">
        <authorList>
            <consortium name="WormBaseParasite"/>
        </authorList>
    </citation>
    <scope>IDENTIFICATION</scope>
</reference>
<protein>
    <submittedName>
        <fullName evidence="2">Uncharacterized protein</fullName>
    </submittedName>
</protein>
<accession>A0A915KQR3</accession>
<dbReference type="Proteomes" id="UP000887565">
    <property type="component" value="Unplaced"/>
</dbReference>
<name>A0A915KQR3_ROMCU</name>
<organism evidence="1 2">
    <name type="scientific">Romanomermis culicivorax</name>
    <name type="common">Nematode worm</name>
    <dbReference type="NCBI Taxonomy" id="13658"/>
    <lineage>
        <taxon>Eukaryota</taxon>
        <taxon>Metazoa</taxon>
        <taxon>Ecdysozoa</taxon>
        <taxon>Nematoda</taxon>
        <taxon>Enoplea</taxon>
        <taxon>Dorylaimia</taxon>
        <taxon>Mermithida</taxon>
        <taxon>Mermithoidea</taxon>
        <taxon>Mermithidae</taxon>
        <taxon>Romanomermis</taxon>
    </lineage>
</organism>
<evidence type="ECO:0000313" key="1">
    <source>
        <dbReference type="Proteomes" id="UP000887565"/>
    </source>
</evidence>
<evidence type="ECO:0000313" key="2">
    <source>
        <dbReference type="WBParaSite" id="nRc.2.0.1.t40038-RA"/>
    </source>
</evidence>
<keyword evidence="1" id="KW-1185">Reference proteome</keyword>
<dbReference type="AlphaFoldDB" id="A0A915KQR3"/>
<dbReference type="WBParaSite" id="nRc.2.0.1.t40038-RA">
    <property type="protein sequence ID" value="nRc.2.0.1.t40038-RA"/>
    <property type="gene ID" value="nRc.2.0.1.g40038"/>
</dbReference>
<proteinExistence type="predicted"/>